<dbReference type="SUPFAM" id="SSF53822">
    <property type="entry name" value="Periplasmic binding protein-like I"/>
    <property type="match status" value="1"/>
</dbReference>
<protein>
    <submittedName>
        <fullName evidence="5">LacI family transcriptional regulator</fullName>
    </submittedName>
</protein>
<dbReference type="RefSeq" id="WP_131839848.1">
    <property type="nucleotide sequence ID" value="NZ_SLWB01000012.1"/>
</dbReference>
<dbReference type="SUPFAM" id="SSF47413">
    <property type="entry name" value="lambda repressor-like DNA-binding domains"/>
    <property type="match status" value="1"/>
</dbReference>
<evidence type="ECO:0000313" key="5">
    <source>
        <dbReference type="EMBL" id="TCN64702.1"/>
    </source>
</evidence>
<dbReference type="PANTHER" id="PTHR30146:SF109">
    <property type="entry name" value="HTH-TYPE TRANSCRIPTIONAL REGULATOR GALS"/>
    <property type="match status" value="1"/>
</dbReference>
<dbReference type="InterPro" id="IPR000843">
    <property type="entry name" value="HTH_LacI"/>
</dbReference>
<feature type="domain" description="HTH lacI-type" evidence="4">
    <location>
        <begin position="6"/>
        <end position="60"/>
    </location>
</feature>
<comment type="caution">
    <text evidence="5">The sequence shown here is derived from an EMBL/GenBank/DDBJ whole genome shotgun (WGS) entry which is preliminary data.</text>
</comment>
<evidence type="ECO:0000256" key="2">
    <source>
        <dbReference type="ARBA" id="ARBA00023125"/>
    </source>
</evidence>
<dbReference type="PANTHER" id="PTHR30146">
    <property type="entry name" value="LACI-RELATED TRANSCRIPTIONAL REPRESSOR"/>
    <property type="match status" value="1"/>
</dbReference>
<dbReference type="EMBL" id="SLWB01000012">
    <property type="protein sequence ID" value="TCN64702.1"/>
    <property type="molecule type" value="Genomic_DNA"/>
</dbReference>
<dbReference type="OrthoDB" id="9803256at2"/>
<sequence>MKNSRVTIKDIAKELGLSVSTVSRALKDHPDISVETKKAVVELSQRLKYKPNMMALSLKNSRSNIVGVIIPELVHYFFSSVISGIQEVADKHKMRVIVQQSNESFEQEGEALDAFSDGWIDGLIVSISKETSTYEHFDELQAKGIPIVFFDRPIEQDNVDSVVFDDYKGAYDAVEYLLKIGRRSIAHFAGPASTHVGRERLRGYKKALQDNGIPFSEDLVLYADSFEKGGAGVEALVAKGIEFDAIFTCNDFTAMGVLKALKREGILVPDQVAVVGFGDEDIARMVEPPLTTVRQPGREMGRVAMQTLIDKIDKVPTKERVHTLEASIIVRETT</sequence>
<evidence type="ECO:0000313" key="6">
    <source>
        <dbReference type="Proteomes" id="UP000294830"/>
    </source>
</evidence>
<keyword evidence="6" id="KW-1185">Reference proteome</keyword>
<dbReference type="GO" id="GO:0000976">
    <property type="term" value="F:transcription cis-regulatory region binding"/>
    <property type="evidence" value="ECO:0007669"/>
    <property type="project" value="TreeGrafter"/>
</dbReference>
<evidence type="ECO:0000259" key="4">
    <source>
        <dbReference type="PROSITE" id="PS50932"/>
    </source>
</evidence>
<keyword evidence="3" id="KW-0804">Transcription</keyword>
<gene>
    <name evidence="5" type="ORF">CLV25_11229</name>
</gene>
<proteinExistence type="predicted"/>
<keyword evidence="1" id="KW-0805">Transcription regulation</keyword>
<dbReference type="InterPro" id="IPR010982">
    <property type="entry name" value="Lambda_DNA-bd_dom_sf"/>
</dbReference>
<dbReference type="AlphaFoldDB" id="A0A4R2ECX4"/>
<dbReference type="SMART" id="SM00354">
    <property type="entry name" value="HTH_LACI"/>
    <property type="match status" value="1"/>
</dbReference>
<dbReference type="GO" id="GO:0003700">
    <property type="term" value="F:DNA-binding transcription factor activity"/>
    <property type="evidence" value="ECO:0007669"/>
    <property type="project" value="TreeGrafter"/>
</dbReference>
<reference evidence="5 6" key="1">
    <citation type="submission" date="2019-03" db="EMBL/GenBank/DDBJ databases">
        <title>Genomic Encyclopedia of Archaeal and Bacterial Type Strains, Phase II (KMG-II): from individual species to whole genera.</title>
        <authorList>
            <person name="Goeker M."/>
        </authorList>
    </citation>
    <scope>NUCLEOTIDE SEQUENCE [LARGE SCALE GENOMIC DNA]</scope>
    <source>
        <strain evidence="5 6">RL-C</strain>
    </source>
</reference>
<dbReference type="Pfam" id="PF00356">
    <property type="entry name" value="LacI"/>
    <property type="match status" value="1"/>
</dbReference>
<organism evidence="5 6">
    <name type="scientific">Acetobacteroides hydrogenigenes</name>
    <dbReference type="NCBI Taxonomy" id="979970"/>
    <lineage>
        <taxon>Bacteria</taxon>
        <taxon>Pseudomonadati</taxon>
        <taxon>Bacteroidota</taxon>
        <taxon>Bacteroidia</taxon>
        <taxon>Bacteroidales</taxon>
        <taxon>Rikenellaceae</taxon>
        <taxon>Acetobacteroides</taxon>
    </lineage>
</organism>
<dbReference type="InterPro" id="IPR028082">
    <property type="entry name" value="Peripla_BP_I"/>
</dbReference>
<dbReference type="PROSITE" id="PS50932">
    <property type="entry name" value="HTH_LACI_2"/>
    <property type="match status" value="1"/>
</dbReference>
<dbReference type="Pfam" id="PF13377">
    <property type="entry name" value="Peripla_BP_3"/>
    <property type="match status" value="1"/>
</dbReference>
<evidence type="ECO:0000256" key="1">
    <source>
        <dbReference type="ARBA" id="ARBA00023015"/>
    </source>
</evidence>
<accession>A0A4R2ECX4</accession>
<dbReference type="Gene3D" id="1.10.260.40">
    <property type="entry name" value="lambda repressor-like DNA-binding domains"/>
    <property type="match status" value="1"/>
</dbReference>
<dbReference type="CDD" id="cd01392">
    <property type="entry name" value="HTH_LacI"/>
    <property type="match status" value="1"/>
</dbReference>
<dbReference type="Proteomes" id="UP000294830">
    <property type="component" value="Unassembled WGS sequence"/>
</dbReference>
<evidence type="ECO:0000256" key="3">
    <source>
        <dbReference type="ARBA" id="ARBA00023163"/>
    </source>
</evidence>
<dbReference type="Gene3D" id="3.40.50.2300">
    <property type="match status" value="2"/>
</dbReference>
<keyword evidence="2" id="KW-0238">DNA-binding</keyword>
<dbReference type="CDD" id="cd06267">
    <property type="entry name" value="PBP1_LacI_sugar_binding-like"/>
    <property type="match status" value="1"/>
</dbReference>
<name>A0A4R2ECX4_9BACT</name>
<dbReference type="InterPro" id="IPR046335">
    <property type="entry name" value="LacI/GalR-like_sensor"/>
</dbReference>